<dbReference type="Proteomes" id="UP000199495">
    <property type="component" value="Unassembled WGS sequence"/>
</dbReference>
<dbReference type="GO" id="GO:0008324">
    <property type="term" value="F:monoatomic cation transmembrane transporter activity"/>
    <property type="evidence" value="ECO:0007669"/>
    <property type="project" value="InterPro"/>
</dbReference>
<evidence type="ECO:0000256" key="7">
    <source>
        <dbReference type="SAM" id="Phobius"/>
    </source>
</evidence>
<keyword evidence="4 7" id="KW-0812">Transmembrane</keyword>
<evidence type="ECO:0000256" key="6">
    <source>
        <dbReference type="ARBA" id="ARBA00023136"/>
    </source>
</evidence>
<dbReference type="RefSeq" id="WP_090592216.1">
    <property type="nucleotide sequence ID" value="NZ_FNCS01000002.1"/>
</dbReference>
<dbReference type="NCBIfam" id="NF006520">
    <property type="entry name" value="PRK08965.1-4"/>
    <property type="match status" value="1"/>
</dbReference>
<keyword evidence="5 7" id="KW-1133">Transmembrane helix</keyword>
<keyword evidence="3" id="KW-1003">Cell membrane</keyword>
<comment type="similarity">
    <text evidence="2">Belongs to the CPA3 antiporters (TC 2.A.63) subunit E family.</text>
</comment>
<protein>
    <submittedName>
        <fullName evidence="8">Multisubunit potassium/proton antiporter, PhaE subunit</fullName>
    </submittedName>
</protein>
<dbReference type="AlphaFoldDB" id="A0A1G7TC25"/>
<dbReference type="Pfam" id="PF01899">
    <property type="entry name" value="MNHE"/>
    <property type="match status" value="1"/>
</dbReference>
<keyword evidence="6 7" id="KW-0472">Membrane</keyword>
<sequence>MTRILPHPILTIALTLFWLILQQSASVGNLILGLAIGLSAGLATRSLGLDKPKMGKPWKAVELVFVVLADIVRSNAAVAWVILTHGNSPRVAGFLRVPLKLRDHTALAFLSIILTATPGTVWLEFDEEAGELLLHVLDLVDEEQWIDLITKRYERRLLEIFA</sequence>
<feature type="transmembrane region" description="Helical" evidence="7">
    <location>
        <begin position="104"/>
        <end position="123"/>
    </location>
</feature>
<dbReference type="GO" id="GO:0005886">
    <property type="term" value="C:plasma membrane"/>
    <property type="evidence" value="ECO:0007669"/>
    <property type="project" value="UniProtKB-SubCell"/>
</dbReference>
<gene>
    <name evidence="8" type="ORF">SAMN04487974_1029</name>
</gene>
<reference evidence="8 9" key="1">
    <citation type="submission" date="2016-10" db="EMBL/GenBank/DDBJ databases">
        <authorList>
            <person name="de Groot N.N."/>
        </authorList>
    </citation>
    <scope>NUCLEOTIDE SEQUENCE [LARGE SCALE GENOMIC DNA]</scope>
    <source>
        <strain evidence="8 9">CGMCC 1.10267</strain>
    </source>
</reference>
<evidence type="ECO:0000313" key="8">
    <source>
        <dbReference type="EMBL" id="SDG32652.1"/>
    </source>
</evidence>
<accession>A0A1G7TC25</accession>
<evidence type="ECO:0000256" key="5">
    <source>
        <dbReference type="ARBA" id="ARBA00022989"/>
    </source>
</evidence>
<dbReference type="PANTHER" id="PTHR34584">
    <property type="entry name" value="NA(+)/H(+) ANTIPORTER SUBUNIT E1"/>
    <property type="match status" value="1"/>
</dbReference>
<dbReference type="EMBL" id="FNCS01000002">
    <property type="protein sequence ID" value="SDG32652.1"/>
    <property type="molecule type" value="Genomic_DNA"/>
</dbReference>
<dbReference type="OrthoDB" id="9807187at2"/>
<proteinExistence type="inferred from homology"/>
<organism evidence="8 9">
    <name type="scientific">Pelagibacterium luteolum</name>
    <dbReference type="NCBI Taxonomy" id="440168"/>
    <lineage>
        <taxon>Bacteria</taxon>
        <taxon>Pseudomonadati</taxon>
        <taxon>Pseudomonadota</taxon>
        <taxon>Alphaproteobacteria</taxon>
        <taxon>Hyphomicrobiales</taxon>
        <taxon>Devosiaceae</taxon>
        <taxon>Pelagibacterium</taxon>
    </lineage>
</organism>
<evidence type="ECO:0000256" key="1">
    <source>
        <dbReference type="ARBA" id="ARBA00004651"/>
    </source>
</evidence>
<dbReference type="PIRSF" id="PIRSF019239">
    <property type="entry name" value="MrpE"/>
    <property type="match status" value="1"/>
</dbReference>
<dbReference type="InterPro" id="IPR002758">
    <property type="entry name" value="Cation_antiport_E"/>
</dbReference>
<name>A0A1G7TC25_9HYPH</name>
<evidence type="ECO:0000313" key="9">
    <source>
        <dbReference type="Proteomes" id="UP000199495"/>
    </source>
</evidence>
<evidence type="ECO:0000256" key="3">
    <source>
        <dbReference type="ARBA" id="ARBA00022475"/>
    </source>
</evidence>
<dbReference type="PANTHER" id="PTHR34584:SF1">
    <property type="entry name" value="NA(+)_H(+) ANTIPORTER SUBUNIT E1"/>
    <property type="match status" value="1"/>
</dbReference>
<comment type="subcellular location">
    <subcellularLocation>
        <location evidence="1">Cell membrane</location>
        <topology evidence="1">Multi-pass membrane protein</topology>
    </subcellularLocation>
</comment>
<keyword evidence="9" id="KW-1185">Reference proteome</keyword>
<feature type="transmembrane region" description="Helical" evidence="7">
    <location>
        <begin position="63"/>
        <end position="83"/>
    </location>
</feature>
<evidence type="ECO:0000256" key="4">
    <source>
        <dbReference type="ARBA" id="ARBA00022692"/>
    </source>
</evidence>
<dbReference type="STRING" id="440168.SAMN04487974_1029"/>
<evidence type="ECO:0000256" key="2">
    <source>
        <dbReference type="ARBA" id="ARBA00006228"/>
    </source>
</evidence>